<organism evidence="2 3">
    <name type="scientific">Acacia crassicarpa</name>
    <name type="common">northern wattle</name>
    <dbReference type="NCBI Taxonomy" id="499986"/>
    <lineage>
        <taxon>Eukaryota</taxon>
        <taxon>Viridiplantae</taxon>
        <taxon>Streptophyta</taxon>
        <taxon>Embryophyta</taxon>
        <taxon>Tracheophyta</taxon>
        <taxon>Spermatophyta</taxon>
        <taxon>Magnoliopsida</taxon>
        <taxon>eudicotyledons</taxon>
        <taxon>Gunneridae</taxon>
        <taxon>Pentapetalae</taxon>
        <taxon>rosids</taxon>
        <taxon>fabids</taxon>
        <taxon>Fabales</taxon>
        <taxon>Fabaceae</taxon>
        <taxon>Caesalpinioideae</taxon>
        <taxon>mimosoid clade</taxon>
        <taxon>Acacieae</taxon>
        <taxon>Acacia</taxon>
    </lineage>
</organism>
<dbReference type="CDD" id="cd01650">
    <property type="entry name" value="RT_nLTR_like"/>
    <property type="match status" value="1"/>
</dbReference>
<comment type="caution">
    <text evidence="2">The sequence shown here is derived from an EMBL/GenBank/DDBJ whole genome shotgun (WGS) entry which is preliminary data.</text>
</comment>
<dbReference type="InterPro" id="IPR002156">
    <property type="entry name" value="RNaseH_domain"/>
</dbReference>
<dbReference type="InterPro" id="IPR036397">
    <property type="entry name" value="RNaseH_sf"/>
</dbReference>
<proteinExistence type="predicted"/>
<dbReference type="InterPro" id="IPR012337">
    <property type="entry name" value="RNaseH-like_sf"/>
</dbReference>
<evidence type="ECO:0000259" key="1">
    <source>
        <dbReference type="PROSITE" id="PS50878"/>
    </source>
</evidence>
<dbReference type="PANTHER" id="PTHR33116">
    <property type="entry name" value="REVERSE TRANSCRIPTASE ZINC-BINDING DOMAIN-CONTAINING PROTEIN-RELATED-RELATED"/>
    <property type="match status" value="1"/>
</dbReference>
<dbReference type="Pfam" id="PF00078">
    <property type="entry name" value="RVT_1"/>
    <property type="match status" value="1"/>
</dbReference>
<dbReference type="InterPro" id="IPR000477">
    <property type="entry name" value="RT_dom"/>
</dbReference>
<dbReference type="SUPFAM" id="SSF53098">
    <property type="entry name" value="Ribonuclease H-like"/>
    <property type="match status" value="1"/>
</dbReference>
<dbReference type="Proteomes" id="UP001293593">
    <property type="component" value="Unassembled WGS sequence"/>
</dbReference>
<dbReference type="InterPro" id="IPR043502">
    <property type="entry name" value="DNA/RNA_pol_sf"/>
</dbReference>
<protein>
    <recommendedName>
        <fullName evidence="1">Reverse transcriptase domain-containing protein</fullName>
    </recommendedName>
</protein>
<dbReference type="PROSITE" id="PS50878">
    <property type="entry name" value="RT_POL"/>
    <property type="match status" value="1"/>
</dbReference>
<evidence type="ECO:0000313" key="3">
    <source>
        <dbReference type="Proteomes" id="UP001293593"/>
    </source>
</evidence>
<dbReference type="PANTHER" id="PTHR33116:SF70">
    <property type="entry name" value="NON-LTR RETROELEMENT REVERSE TRANSCRIPTASE-LIKE PROTEIN"/>
    <property type="match status" value="1"/>
</dbReference>
<dbReference type="GO" id="GO:0004523">
    <property type="term" value="F:RNA-DNA hybrid ribonuclease activity"/>
    <property type="evidence" value="ECO:0007669"/>
    <property type="project" value="InterPro"/>
</dbReference>
<keyword evidence="3" id="KW-1185">Reference proteome</keyword>
<accession>A0AAE1IZ25</accession>
<dbReference type="Gene3D" id="3.30.420.10">
    <property type="entry name" value="Ribonuclease H-like superfamily/Ribonuclease H"/>
    <property type="match status" value="1"/>
</dbReference>
<name>A0AAE1IZ25_9FABA</name>
<dbReference type="InterPro" id="IPR026960">
    <property type="entry name" value="RVT-Znf"/>
</dbReference>
<evidence type="ECO:0000313" key="2">
    <source>
        <dbReference type="EMBL" id="KAK4260637.1"/>
    </source>
</evidence>
<dbReference type="InterPro" id="IPR044730">
    <property type="entry name" value="RNase_H-like_dom_plant"/>
</dbReference>
<dbReference type="Pfam" id="PF13966">
    <property type="entry name" value="zf-RVT"/>
    <property type="match status" value="1"/>
</dbReference>
<dbReference type="CDD" id="cd06222">
    <property type="entry name" value="RNase_H_like"/>
    <property type="match status" value="1"/>
</dbReference>
<dbReference type="Pfam" id="PF13456">
    <property type="entry name" value="RVT_3"/>
    <property type="match status" value="1"/>
</dbReference>
<feature type="domain" description="Reverse transcriptase" evidence="1">
    <location>
        <begin position="85"/>
        <end position="366"/>
    </location>
</feature>
<sequence length="906" mass="102594">MTSHLSAVFLEEQVRRPPLCCSISFPAIGSSELGRLGHMVTDEEIKQAVFSMGALKAPGPDGLNALFYQSQWTEVGKSVCEAIRSMWGSPSTIQSVNDTLIVLIPKKDHPETATDFRPISLCNVIFKALTKVIANRLKVVLPKLISPHQCSFVPGRHSSDNIVVAQEVIHSMQKLQGKHGFMAIKIDLEKAYDRVNWHFLYDCLKEMNMPDSAMDVIYSCVTSPSMQLLWNGDRTGKIRPTRGVRQGDPLSPYLFVICMERLAHLIQERISRGGWRPINLGRGGPPISHLFFADDVVLFVEAAVNQAEEVRNCLDYFCMASGLKVNTTKIRVFFSKNVNHIRRTELCNVLGFQVTPDLGKYLGVPLHHKRVTKRSYQGIVDKVRHRLSSWKITSLSLAGRATLVSAVTSAIPGYTMQTVALPKGTCEEIEKQNRSFLWGSTQEKRKMHLVDWDTVCRPKNNGGLGLKHLYRQNQAYMMKLGWNMMKRRDDLWVKVLRSKYKCGDDLVPTINCARLGSNAWSGIKKSWEAVMEGSLVDVGSQTVRWKHERNGEFSVKSAYRVLSENQEEVAREWQWVWKLRTLPRCKAFMWLALHNKLLTNEVRVLRGMGGDGSCPWCGDDSESLIHVLRDCSETRKLWMLVGGPSLMSRFFQLERQPWLSKNIQRGRNRGKEGWSELFSTVCWLIWQRRNARIFENTCPSNDSIMHKARSIVETMSKASLMLKGVNLNGRPEQPRSISWSPPCQGWVKLNVDGACSQDQVATGGGVLRDEYGALKAGFMFKAATPADSFAAEVWAVLFGMKMCWDLGERRVVLESDAREVVELINGPIQESQSEGEVVREVKSILNRDWEVLVQWVPREINMAADYVAKQAFDVWPGVHQFHASFGDLAKFLNKDRLLSDICSRIV</sequence>
<dbReference type="SUPFAM" id="SSF56672">
    <property type="entry name" value="DNA/RNA polymerases"/>
    <property type="match status" value="1"/>
</dbReference>
<dbReference type="GO" id="GO:0003676">
    <property type="term" value="F:nucleic acid binding"/>
    <property type="evidence" value="ECO:0007669"/>
    <property type="project" value="InterPro"/>
</dbReference>
<gene>
    <name evidence="2" type="ORF">QN277_003728</name>
</gene>
<dbReference type="AlphaFoldDB" id="A0AAE1IZ25"/>
<dbReference type="EMBL" id="JAWXYG010000010">
    <property type="protein sequence ID" value="KAK4260637.1"/>
    <property type="molecule type" value="Genomic_DNA"/>
</dbReference>
<reference evidence="2" key="1">
    <citation type="submission" date="2023-10" db="EMBL/GenBank/DDBJ databases">
        <title>Chromosome-level genome of the transformable northern wattle, Acacia crassicarpa.</title>
        <authorList>
            <person name="Massaro I."/>
            <person name="Sinha N.R."/>
            <person name="Poethig S."/>
            <person name="Leichty A.R."/>
        </authorList>
    </citation>
    <scope>NUCLEOTIDE SEQUENCE</scope>
    <source>
        <strain evidence="2">Acra3RX</strain>
        <tissue evidence="2">Leaf</tissue>
    </source>
</reference>